<protein>
    <recommendedName>
        <fullName evidence="4">SnoaL-like domain-containing protein</fullName>
    </recommendedName>
</protein>
<dbReference type="InterPro" id="IPR032710">
    <property type="entry name" value="NTF2-like_dom_sf"/>
</dbReference>
<dbReference type="Pfam" id="PF07366">
    <property type="entry name" value="SnoaL"/>
    <property type="match status" value="1"/>
</dbReference>
<evidence type="ECO:0000256" key="1">
    <source>
        <dbReference type="SAM" id="MobiDB-lite"/>
    </source>
</evidence>
<sequence>MRVAARELGLYDTRNVAGADEVFAPDLIDHNAAADAASGIDGMRASIVAVRDGFTDTQHRILFQQGLPGSWVVLHWWMTGMHRTSSRIHGCLVERAGSELVGHEEPAAREERAVGGGYRVHGVVGELLGLLGGGRRLRGQASVRAQVEVCVHGPRQGLFRLLAPLVDAHDEQQHLARVRLHSLAVADRAPEPVELHVRQAPAHGHEIGVRAEKSKLTSPTTCRQVRLSSVPWLKMSYQPPTWKVGRSTSSGRPAIRQDAAHLGSRRERS</sequence>
<dbReference type="EMBL" id="BJND01000089">
    <property type="protein sequence ID" value="GEC10026.1"/>
    <property type="molecule type" value="Genomic_DNA"/>
</dbReference>
<accession>A0A4Y3VYA8</accession>
<organism evidence="2 3">
    <name type="scientific">Streptomyces spinoverrucosus</name>
    <dbReference type="NCBI Taxonomy" id="284043"/>
    <lineage>
        <taxon>Bacteria</taxon>
        <taxon>Bacillati</taxon>
        <taxon>Actinomycetota</taxon>
        <taxon>Actinomycetes</taxon>
        <taxon>Kitasatosporales</taxon>
        <taxon>Streptomycetaceae</taxon>
        <taxon>Streptomyces</taxon>
    </lineage>
</organism>
<dbReference type="GO" id="GO:0030638">
    <property type="term" value="P:polyketide metabolic process"/>
    <property type="evidence" value="ECO:0007669"/>
    <property type="project" value="InterPro"/>
</dbReference>
<keyword evidence="3" id="KW-1185">Reference proteome</keyword>
<dbReference type="Gene3D" id="3.10.450.50">
    <property type="match status" value="1"/>
</dbReference>
<name>A0A4Y3VYA8_9ACTN</name>
<feature type="region of interest" description="Disordered" evidence="1">
    <location>
        <begin position="243"/>
        <end position="269"/>
    </location>
</feature>
<dbReference type="AlphaFoldDB" id="A0A4Y3VYA8"/>
<evidence type="ECO:0000313" key="2">
    <source>
        <dbReference type="EMBL" id="GEC10026.1"/>
    </source>
</evidence>
<comment type="caution">
    <text evidence="2">The sequence shown here is derived from an EMBL/GenBank/DDBJ whole genome shotgun (WGS) entry which is preliminary data.</text>
</comment>
<evidence type="ECO:0000313" key="3">
    <source>
        <dbReference type="Proteomes" id="UP000317881"/>
    </source>
</evidence>
<reference evidence="2 3" key="1">
    <citation type="submission" date="2019-06" db="EMBL/GenBank/DDBJ databases">
        <title>Whole genome shotgun sequence of Streptomyces spinoverrucosus NBRC 14228.</title>
        <authorList>
            <person name="Hosoyama A."/>
            <person name="Uohara A."/>
            <person name="Ohji S."/>
            <person name="Ichikawa N."/>
        </authorList>
    </citation>
    <scope>NUCLEOTIDE SEQUENCE [LARGE SCALE GENOMIC DNA]</scope>
    <source>
        <strain evidence="2 3">NBRC 14228</strain>
    </source>
</reference>
<gene>
    <name evidence="2" type="ORF">SSP24_76810</name>
</gene>
<dbReference type="InterPro" id="IPR009959">
    <property type="entry name" value="Cyclase_SnoaL-like"/>
</dbReference>
<proteinExistence type="predicted"/>
<evidence type="ECO:0008006" key="4">
    <source>
        <dbReference type="Google" id="ProtNLM"/>
    </source>
</evidence>
<dbReference type="SUPFAM" id="SSF54427">
    <property type="entry name" value="NTF2-like"/>
    <property type="match status" value="1"/>
</dbReference>
<dbReference type="Proteomes" id="UP000317881">
    <property type="component" value="Unassembled WGS sequence"/>
</dbReference>